<dbReference type="AlphaFoldDB" id="A0A2H3FV73"/>
<organism evidence="5 7">
    <name type="scientific">Gibberella zeae</name>
    <name type="common">Wheat head blight fungus</name>
    <name type="synonym">Fusarium graminearum</name>
    <dbReference type="NCBI Taxonomy" id="5518"/>
    <lineage>
        <taxon>Eukaryota</taxon>
        <taxon>Fungi</taxon>
        <taxon>Dikarya</taxon>
        <taxon>Ascomycota</taxon>
        <taxon>Pezizomycotina</taxon>
        <taxon>Sordariomycetes</taxon>
        <taxon>Hypocreomycetidae</taxon>
        <taxon>Hypocreales</taxon>
        <taxon>Nectriaceae</taxon>
        <taxon>Fusarium</taxon>
    </lineage>
</organism>
<accession>A0A2H3FV73</accession>
<evidence type="ECO:0000313" key="3">
    <source>
        <dbReference type="EMBL" id="AVA07419.1"/>
    </source>
</evidence>
<feature type="chain" id="PRO_5013763050" evidence="1">
    <location>
        <begin position="17"/>
        <end position="213"/>
    </location>
</feature>
<name>A0A2H3FV73_GIBZA</name>
<reference evidence="5" key="4">
    <citation type="submission" date="2021-03" db="EMBL/GenBank/DDBJ databases">
        <authorList>
            <person name="Alouane T."/>
            <person name="Langin T."/>
            <person name="Bonhomme L."/>
        </authorList>
    </citation>
    <scope>NUCLEOTIDE SEQUENCE</scope>
    <source>
        <strain evidence="5">MDC_Fg202</strain>
    </source>
</reference>
<dbReference type="EMBL" id="CAJPIJ010000183">
    <property type="protein sequence ID" value="CAG2004423.1"/>
    <property type="molecule type" value="Genomic_DNA"/>
</dbReference>
<evidence type="ECO:0000313" key="5">
    <source>
        <dbReference type="EMBL" id="CAG2004423.1"/>
    </source>
</evidence>
<dbReference type="EMBL" id="CAAKMV010000111">
    <property type="protein sequence ID" value="VIO55291.1"/>
    <property type="molecule type" value="Genomic_DNA"/>
</dbReference>
<gene>
    <name evidence="3" type="primary">PR-1L-1</name>
    <name evidence="6" type="ORF">FUG_LOCUS145478</name>
    <name evidence="5" type="ORF">MDCFG202_LOCUS496137</name>
</gene>
<dbReference type="EMBL" id="MF001372">
    <property type="protein sequence ID" value="AVA07423.1"/>
    <property type="molecule type" value="mRNA"/>
</dbReference>
<reference evidence="3" key="2">
    <citation type="journal article" date="2018" name="Phytopathology">
        <title>Molecular Characterization and Functional Analysis of PR-1-Like Proteins Identified from the Wheat Head Blight Fungus Fusarium graminearum.</title>
        <authorList>
            <person name="Lu S."/>
            <person name="Edwards M.C."/>
        </authorList>
    </citation>
    <scope>NUCLEOTIDE SEQUENCE</scope>
    <source>
        <strain evidence="3">PH-1</strain>
    </source>
</reference>
<dbReference type="Gene3D" id="3.40.33.10">
    <property type="entry name" value="CAP"/>
    <property type="match status" value="1"/>
</dbReference>
<sequence length="213" mass="23526">MLRALFLASLAMISSGYPWAVSPQDDIEIGVRHINEARRAAGLHELAWDTSLAQSAQSWADKLAEGEVPHGYSLAQYPVSGEAIYEEETATDCVGQSFEATLQSAVGNWLHKWEAEPGVETKTNHDACMASTAEYVGCGKAFNTHSDDEEKKCKFYDVCFFGHGLRTPPKPKTSWAHHWGHPIYVPTPFKFTPIEGSEDSEEDAKLEFSGSED</sequence>
<evidence type="ECO:0000256" key="1">
    <source>
        <dbReference type="SAM" id="SignalP"/>
    </source>
</evidence>
<feature type="domain" description="SCP" evidence="2">
    <location>
        <begin position="25"/>
        <end position="169"/>
    </location>
</feature>
<dbReference type="Proteomes" id="UP000746612">
    <property type="component" value="Unassembled WGS sequence"/>
</dbReference>
<dbReference type="SUPFAM" id="SSF55797">
    <property type="entry name" value="PR-1-like"/>
    <property type="match status" value="1"/>
</dbReference>
<keyword evidence="1" id="KW-0732">Signal</keyword>
<reference evidence="6" key="3">
    <citation type="submission" date="2019-04" db="EMBL/GenBank/DDBJ databases">
        <authorList>
            <person name="Melise S."/>
            <person name="Noan J."/>
            <person name="Okalmin O."/>
        </authorList>
    </citation>
    <scope>NUCLEOTIDE SEQUENCE</scope>
    <source>
        <strain evidence="6">FN9</strain>
    </source>
</reference>
<dbReference type="InterPro" id="IPR035940">
    <property type="entry name" value="CAP_sf"/>
</dbReference>
<dbReference type="InterPro" id="IPR014044">
    <property type="entry name" value="CAP_dom"/>
</dbReference>
<feature type="signal peptide" evidence="1">
    <location>
        <begin position="1"/>
        <end position="16"/>
    </location>
</feature>
<dbReference type="EMBL" id="MF001368">
    <property type="protein sequence ID" value="AVA07419.1"/>
    <property type="molecule type" value="Genomic_DNA"/>
</dbReference>
<evidence type="ECO:0000313" key="7">
    <source>
        <dbReference type="Proteomes" id="UP000746612"/>
    </source>
</evidence>
<evidence type="ECO:0000313" key="6">
    <source>
        <dbReference type="EMBL" id="VIO55291.1"/>
    </source>
</evidence>
<evidence type="ECO:0000313" key="4">
    <source>
        <dbReference type="EMBL" id="AVA07423.1"/>
    </source>
</evidence>
<evidence type="ECO:0000259" key="2">
    <source>
        <dbReference type="SMART" id="SM00198"/>
    </source>
</evidence>
<dbReference type="OMA" id="YNGMPIT"/>
<protein>
    <submittedName>
        <fullName evidence="3">PR-1-like protein PR-1L-1</fullName>
    </submittedName>
</protein>
<proteinExistence type="evidence at transcript level"/>
<dbReference type="SMART" id="SM00198">
    <property type="entry name" value="SCP"/>
    <property type="match status" value="1"/>
</dbReference>
<dbReference type="OrthoDB" id="4970656at2759"/>
<reference evidence="4" key="1">
    <citation type="submission" date="2017-04" db="EMBL/GenBank/DDBJ databases">
        <title>Molecular cloning and characterization of PR-1-like genes from wheat blight fungus Fusarium graminearum.</title>
        <authorList>
            <person name="Lu S."/>
            <person name="Edwards M.C."/>
        </authorList>
    </citation>
    <scope>NUCLEOTIDE SEQUENCE</scope>
    <source>
        <strain evidence="4">PH-1</strain>
    </source>
</reference>
<dbReference type="Pfam" id="PF00188">
    <property type="entry name" value="CAP"/>
    <property type="match status" value="1"/>
</dbReference>